<proteinExistence type="predicted"/>
<dbReference type="InterPro" id="IPR035198">
    <property type="entry name" value="SU10_MCP"/>
</dbReference>
<organism evidence="1">
    <name type="scientific">viral metagenome</name>
    <dbReference type="NCBI Taxonomy" id="1070528"/>
    <lineage>
        <taxon>unclassified sequences</taxon>
        <taxon>metagenomes</taxon>
        <taxon>organismal metagenomes</taxon>
    </lineage>
</organism>
<dbReference type="Pfam" id="PF17236">
    <property type="entry name" value="SU10_MCP"/>
    <property type="match status" value="1"/>
</dbReference>
<sequence>MTVTNWALTTATYHDTVTDIGAGTDRRDVSEMLDLWAHKETPFLNKLTWGPETGATSIEWISEHLGFGYIVALSIATSATASLAIDSGGMGTAALALEQVTSGTILFHYNSALSTYTLLAVSEVPGGGVTVAYDIVAYSTSAEVEIAVGEKMYILGDVANEGSGPNKDKSRTRAVLSNKLMIQRKDIQITGSMAATDFHAVEDELRHQIQMRLKEMQRDREMLILLTKAVAQSATVAGVMNGVLGFLLSQTGDHIVNSSTALTETGVNDMMAALYENNSTPNCLVLPTTQARKFTTWDRDKIRTTPDARLSGHFVTNYLTDVGVEIQIIMMRQFPVNMGFLVDTTKIHPRAKKGRKLFIEKLGIDGDRTRYQIISEYSLEMRGYDQGQHGMWTSLTT</sequence>
<name>A0A6M3IZP0_9ZZZZ</name>
<reference evidence="1" key="1">
    <citation type="submission" date="2020-03" db="EMBL/GenBank/DDBJ databases">
        <title>The deep terrestrial virosphere.</title>
        <authorList>
            <person name="Holmfeldt K."/>
            <person name="Nilsson E."/>
            <person name="Simone D."/>
            <person name="Lopez-Fernandez M."/>
            <person name="Wu X."/>
            <person name="de Brujin I."/>
            <person name="Lundin D."/>
            <person name="Andersson A."/>
            <person name="Bertilsson S."/>
            <person name="Dopson M."/>
        </authorList>
    </citation>
    <scope>NUCLEOTIDE SEQUENCE</scope>
    <source>
        <strain evidence="1">MM415B00664</strain>
    </source>
</reference>
<accession>A0A6M3IZP0</accession>
<evidence type="ECO:0000313" key="1">
    <source>
        <dbReference type="EMBL" id="QJA63023.1"/>
    </source>
</evidence>
<protein>
    <submittedName>
        <fullName evidence="1">Putative major capsid protein</fullName>
    </submittedName>
</protein>
<dbReference type="AlphaFoldDB" id="A0A6M3IZP0"/>
<gene>
    <name evidence="1" type="ORF">MM415B00664_0014</name>
</gene>
<dbReference type="EMBL" id="MT141488">
    <property type="protein sequence ID" value="QJA63023.1"/>
    <property type="molecule type" value="Genomic_DNA"/>
</dbReference>